<dbReference type="Pfam" id="PF06114">
    <property type="entry name" value="Peptidase_M78"/>
    <property type="match status" value="1"/>
</dbReference>
<evidence type="ECO:0000313" key="2">
    <source>
        <dbReference type="EMBL" id="TCS80343.1"/>
    </source>
</evidence>
<dbReference type="OrthoDB" id="2417909at2"/>
<reference evidence="2 3" key="1">
    <citation type="submission" date="2019-03" db="EMBL/GenBank/DDBJ databases">
        <title>Genomic Encyclopedia of Type Strains, Phase IV (KMG-IV): sequencing the most valuable type-strain genomes for metagenomic binning, comparative biology and taxonomic classification.</title>
        <authorList>
            <person name="Goeker M."/>
        </authorList>
    </citation>
    <scope>NUCLEOTIDE SEQUENCE [LARGE SCALE GENOMIC DNA]</scope>
    <source>
        <strain evidence="2 3">DSM 23802</strain>
    </source>
</reference>
<gene>
    <name evidence="2" type="ORF">EDD72_11710</name>
</gene>
<feature type="domain" description="IrrE N-terminal-like" evidence="1">
    <location>
        <begin position="37"/>
        <end position="148"/>
    </location>
</feature>
<proteinExistence type="predicted"/>
<accession>A0A4R3KBL2</accession>
<protein>
    <submittedName>
        <fullName evidence="2">Uncharacterized protein DUF955</fullName>
    </submittedName>
</protein>
<organism evidence="2 3">
    <name type="scientific">Tepidibacillus fermentans</name>
    <dbReference type="NCBI Taxonomy" id="1281767"/>
    <lineage>
        <taxon>Bacteria</taxon>
        <taxon>Bacillati</taxon>
        <taxon>Bacillota</taxon>
        <taxon>Bacilli</taxon>
        <taxon>Bacillales</taxon>
        <taxon>Bacillaceae</taxon>
        <taxon>Tepidibacillus</taxon>
    </lineage>
</organism>
<keyword evidence="3" id="KW-1185">Reference proteome</keyword>
<evidence type="ECO:0000259" key="1">
    <source>
        <dbReference type="Pfam" id="PF06114"/>
    </source>
</evidence>
<dbReference type="EMBL" id="SMAB01000017">
    <property type="protein sequence ID" value="TCS80343.1"/>
    <property type="molecule type" value="Genomic_DNA"/>
</dbReference>
<dbReference type="RefSeq" id="WP_132769777.1">
    <property type="nucleotide sequence ID" value="NZ_SMAB01000017.1"/>
</dbReference>
<dbReference type="InterPro" id="IPR010359">
    <property type="entry name" value="IrrE_HExxH"/>
</dbReference>
<name>A0A4R3KBL2_9BACI</name>
<evidence type="ECO:0000313" key="3">
    <source>
        <dbReference type="Proteomes" id="UP000295788"/>
    </source>
</evidence>
<dbReference type="Proteomes" id="UP000295788">
    <property type="component" value="Unassembled WGS sequence"/>
</dbReference>
<comment type="caution">
    <text evidence="2">The sequence shown here is derived from an EMBL/GenBank/DDBJ whole genome shotgun (WGS) entry which is preliminary data.</text>
</comment>
<sequence length="211" mass="25126">MYNYKLTPLENWIKEFYQQLGITEPYQLDLNDIAAKLNIWLYFEEMSSRAFERKGMASIIIDRRLSPAEQWEDFGHEMAHILRQCGNQIILPDSFVQFQEMRADNFALEFCIPTFMLLKLDLPNTSKKIIEFIMDNFNVTERFAKRKLDKFQRNLYQAQIDAKFQASIDYERSLLNNHQADFTEVRENKIYFYQKGAGIKSIITTRELVEC</sequence>
<dbReference type="AlphaFoldDB" id="A0A4R3KBL2"/>